<sequence length="528" mass="61887">MLVHLMVKICIETLPQQDPLEEWISYDMRREVDKRDTTPLYLEAVELRSGENHNSTVYKQRNEIQLLVSELQDRDRELNEMMLAHQQQLVAWEQDRHRILVLEQKLAKAEETTQEQLTKLCQENDYRSIHIKELEEKYKSQAEKIKEMSSTIGKLEGREQELCTALRLKEKDMVSATTQMRELGERLKQLDLRNKQCIDRETDATKQSTLWKERYHQVKEELEKTKGLLEKKELDLQEHVASATKIHQQLSLVQEEFSQREKCKDNLIESLRGKQSRTDHQLRQLRELYERQQRQVGLLQLNLDSTRETIHKQQSSLEEISIKKSQGCSYGDWPEEDEGPNLIDFSWDIKPDEMDRYSKPLSPVKWKNTVSDQQNVFSKRTMEKSSVVSSLDTDQLNRSISPVLHAQRSRSLSPKPMSRQTHQGACESNFKHYSIESSQKTCSTSPSRRTVDYQFEKANDYDLQQRSGALSLTVDDNRVTFDDQLSVFLDDEDGRNKPSNWDRASREVLDNGEGKVDLQIRNVNTKED</sequence>
<proteinExistence type="predicted"/>
<protein>
    <submittedName>
        <fullName evidence="1">Coiled-coil domain-containing protein 60</fullName>
    </submittedName>
</protein>
<dbReference type="AlphaFoldDB" id="K1Q928"/>
<name>K1Q928_MAGGI</name>
<organism evidence="1">
    <name type="scientific">Magallana gigas</name>
    <name type="common">Pacific oyster</name>
    <name type="synonym">Crassostrea gigas</name>
    <dbReference type="NCBI Taxonomy" id="29159"/>
    <lineage>
        <taxon>Eukaryota</taxon>
        <taxon>Metazoa</taxon>
        <taxon>Spiralia</taxon>
        <taxon>Lophotrochozoa</taxon>
        <taxon>Mollusca</taxon>
        <taxon>Bivalvia</taxon>
        <taxon>Autobranchia</taxon>
        <taxon>Pteriomorphia</taxon>
        <taxon>Ostreida</taxon>
        <taxon>Ostreoidea</taxon>
        <taxon>Ostreidae</taxon>
        <taxon>Magallana</taxon>
    </lineage>
</organism>
<accession>K1Q928</accession>
<gene>
    <name evidence="1" type="ORF">CGI_10022365</name>
</gene>
<evidence type="ECO:0000313" key="1">
    <source>
        <dbReference type="EMBL" id="EKC25365.1"/>
    </source>
</evidence>
<reference evidence="1" key="1">
    <citation type="journal article" date="2012" name="Nature">
        <title>The oyster genome reveals stress adaptation and complexity of shell formation.</title>
        <authorList>
            <person name="Zhang G."/>
            <person name="Fang X."/>
            <person name="Guo X."/>
            <person name="Li L."/>
            <person name="Luo R."/>
            <person name="Xu F."/>
            <person name="Yang P."/>
            <person name="Zhang L."/>
            <person name="Wang X."/>
            <person name="Qi H."/>
            <person name="Xiong Z."/>
            <person name="Que H."/>
            <person name="Xie Y."/>
            <person name="Holland P.W."/>
            <person name="Paps J."/>
            <person name="Zhu Y."/>
            <person name="Wu F."/>
            <person name="Chen Y."/>
            <person name="Wang J."/>
            <person name="Peng C."/>
            <person name="Meng J."/>
            <person name="Yang L."/>
            <person name="Liu J."/>
            <person name="Wen B."/>
            <person name="Zhang N."/>
            <person name="Huang Z."/>
            <person name="Zhu Q."/>
            <person name="Feng Y."/>
            <person name="Mount A."/>
            <person name="Hedgecock D."/>
            <person name="Xu Z."/>
            <person name="Liu Y."/>
            <person name="Domazet-Loso T."/>
            <person name="Du Y."/>
            <person name="Sun X."/>
            <person name="Zhang S."/>
            <person name="Liu B."/>
            <person name="Cheng P."/>
            <person name="Jiang X."/>
            <person name="Li J."/>
            <person name="Fan D."/>
            <person name="Wang W."/>
            <person name="Fu W."/>
            <person name="Wang T."/>
            <person name="Wang B."/>
            <person name="Zhang J."/>
            <person name="Peng Z."/>
            <person name="Li Y."/>
            <person name="Li N."/>
            <person name="Wang J."/>
            <person name="Chen M."/>
            <person name="He Y."/>
            <person name="Tan F."/>
            <person name="Song X."/>
            <person name="Zheng Q."/>
            <person name="Huang R."/>
            <person name="Yang H."/>
            <person name="Du X."/>
            <person name="Chen L."/>
            <person name="Yang M."/>
            <person name="Gaffney P.M."/>
            <person name="Wang S."/>
            <person name="Luo L."/>
            <person name="She Z."/>
            <person name="Ming Y."/>
            <person name="Huang W."/>
            <person name="Zhang S."/>
            <person name="Huang B."/>
            <person name="Zhang Y."/>
            <person name="Qu T."/>
            <person name="Ni P."/>
            <person name="Miao G."/>
            <person name="Wang J."/>
            <person name="Wang Q."/>
            <person name="Steinberg C.E."/>
            <person name="Wang H."/>
            <person name="Li N."/>
            <person name="Qian L."/>
            <person name="Zhang G."/>
            <person name="Li Y."/>
            <person name="Yang H."/>
            <person name="Liu X."/>
            <person name="Wang J."/>
            <person name="Yin Y."/>
            <person name="Wang J."/>
        </authorList>
    </citation>
    <scope>NUCLEOTIDE SEQUENCE [LARGE SCALE GENOMIC DNA]</scope>
    <source>
        <strain evidence="1">05x7-T-G4-1.051#20</strain>
    </source>
</reference>
<dbReference type="EMBL" id="JH815992">
    <property type="protein sequence ID" value="EKC25365.1"/>
    <property type="molecule type" value="Genomic_DNA"/>
</dbReference>
<dbReference type="InParanoid" id="K1Q928"/>
<dbReference type="HOGENOM" id="CLU_516061_0_0_1"/>